<accession>A0AAV9XAH6</accession>
<keyword evidence="4" id="KW-1185">Reference proteome</keyword>
<dbReference type="Proteomes" id="UP001365542">
    <property type="component" value="Unassembled WGS sequence"/>
</dbReference>
<sequence>MPPPRNRNPQLESLLNPTHPPAYATFEDQSESRGATSVDERGYTSEQTIQYYRTLRCAIFATVAIAFMYFCTISLPVLFKQLRSHQDHNWDRNHTAPAPIVTCPPCLTCPPEAPPPPPSPFQKFNDVPQPGSTYILTDSETGLVITYSNTGEVTLTRYRSSPDQQWTCREQDGWLGFSITPPGRSAVYLGFMNPPTLRCTAPRIQFNEMFSVVKRAGWGFRVYLRDGQALRPLGKDADGNLARVGASNIWWGFTRVDWASDQDAQKEGLDGV</sequence>
<dbReference type="EMBL" id="JAVHJO010000007">
    <property type="protein sequence ID" value="KAK6538611.1"/>
    <property type="molecule type" value="Genomic_DNA"/>
</dbReference>
<evidence type="ECO:0000313" key="3">
    <source>
        <dbReference type="EMBL" id="KAK6538611.1"/>
    </source>
</evidence>
<evidence type="ECO:0000256" key="2">
    <source>
        <dbReference type="SAM" id="Phobius"/>
    </source>
</evidence>
<feature type="region of interest" description="Disordered" evidence="1">
    <location>
        <begin position="1"/>
        <end position="21"/>
    </location>
</feature>
<proteinExistence type="predicted"/>
<name>A0AAV9XAH6_9PEZI</name>
<dbReference type="SUPFAM" id="SSF50370">
    <property type="entry name" value="Ricin B-like lectins"/>
    <property type="match status" value="1"/>
</dbReference>
<keyword evidence="2" id="KW-0472">Membrane</keyword>
<gene>
    <name evidence="3" type="ORF">TWF694_010189</name>
</gene>
<dbReference type="InterPro" id="IPR035992">
    <property type="entry name" value="Ricin_B-like_lectins"/>
</dbReference>
<evidence type="ECO:0000256" key="1">
    <source>
        <dbReference type="SAM" id="MobiDB-lite"/>
    </source>
</evidence>
<feature type="compositionally biased region" description="Polar residues" evidence="1">
    <location>
        <begin position="7"/>
        <end position="16"/>
    </location>
</feature>
<evidence type="ECO:0000313" key="4">
    <source>
        <dbReference type="Proteomes" id="UP001365542"/>
    </source>
</evidence>
<keyword evidence="2" id="KW-0812">Transmembrane</keyword>
<feature type="transmembrane region" description="Helical" evidence="2">
    <location>
        <begin position="57"/>
        <end position="79"/>
    </location>
</feature>
<dbReference type="PANTHER" id="PTHR39697">
    <property type="entry name" value="RICIN B LECTIN DOMAIN-CONTAINING PROTEIN-RELATED"/>
    <property type="match status" value="1"/>
</dbReference>
<protein>
    <recommendedName>
        <fullName evidence="5">Fucose-specific lectin</fullName>
    </recommendedName>
</protein>
<dbReference type="AlphaFoldDB" id="A0AAV9XAH6"/>
<dbReference type="PANTHER" id="PTHR39697:SF1">
    <property type="entry name" value="RICIN B LECTIN DOMAIN-CONTAINING PROTEIN"/>
    <property type="match status" value="1"/>
</dbReference>
<reference evidence="3 4" key="1">
    <citation type="submission" date="2019-10" db="EMBL/GenBank/DDBJ databases">
        <authorList>
            <person name="Palmer J.M."/>
        </authorList>
    </citation>
    <scope>NUCLEOTIDE SEQUENCE [LARGE SCALE GENOMIC DNA]</scope>
    <source>
        <strain evidence="3 4">TWF694</strain>
    </source>
</reference>
<comment type="caution">
    <text evidence="3">The sequence shown here is derived from an EMBL/GenBank/DDBJ whole genome shotgun (WGS) entry which is preliminary data.</text>
</comment>
<keyword evidence="2" id="KW-1133">Transmembrane helix</keyword>
<evidence type="ECO:0008006" key="5">
    <source>
        <dbReference type="Google" id="ProtNLM"/>
    </source>
</evidence>
<organism evidence="3 4">
    <name type="scientific">Orbilia ellipsospora</name>
    <dbReference type="NCBI Taxonomy" id="2528407"/>
    <lineage>
        <taxon>Eukaryota</taxon>
        <taxon>Fungi</taxon>
        <taxon>Dikarya</taxon>
        <taxon>Ascomycota</taxon>
        <taxon>Pezizomycotina</taxon>
        <taxon>Orbiliomycetes</taxon>
        <taxon>Orbiliales</taxon>
        <taxon>Orbiliaceae</taxon>
        <taxon>Orbilia</taxon>
    </lineage>
</organism>